<dbReference type="Proteomes" id="UP000521868">
    <property type="component" value="Unassembled WGS sequence"/>
</dbReference>
<feature type="chain" id="PRO_5030681452" evidence="1">
    <location>
        <begin position="20"/>
        <end position="320"/>
    </location>
</feature>
<evidence type="ECO:0000256" key="1">
    <source>
        <dbReference type="SAM" id="SignalP"/>
    </source>
</evidence>
<dbReference type="Pfam" id="PF03009">
    <property type="entry name" value="GDPD"/>
    <property type="match status" value="1"/>
</dbReference>
<gene>
    <name evidence="3" type="ORF">RAMLITH_16685</name>
</gene>
<keyword evidence="4" id="KW-1185">Reference proteome</keyword>
<dbReference type="InterPro" id="IPR030395">
    <property type="entry name" value="GP_PDE_dom"/>
</dbReference>
<evidence type="ECO:0000259" key="2">
    <source>
        <dbReference type="PROSITE" id="PS51704"/>
    </source>
</evidence>
<reference evidence="3 4" key="1">
    <citation type="journal article" date="2020" name="Nature">
        <title>Bacterial chemolithoautotrophy via manganese oxidation.</title>
        <authorList>
            <person name="Yu H."/>
            <person name="Leadbetter J.R."/>
        </authorList>
    </citation>
    <scope>NUCLEOTIDE SEQUENCE [LARGE SCALE GENOMIC DNA]</scope>
    <source>
        <strain evidence="3 4">RBP-1</strain>
    </source>
</reference>
<dbReference type="CDD" id="cd08567">
    <property type="entry name" value="GDPD_SpGDE_like"/>
    <property type="match status" value="1"/>
</dbReference>
<feature type="domain" description="GP-PDE" evidence="2">
    <location>
        <begin position="20"/>
        <end position="306"/>
    </location>
</feature>
<protein>
    <submittedName>
        <fullName evidence="3">Glycerophosphodiester phosphodiesterase</fullName>
    </submittedName>
</protein>
<accession>A0A7X6DHW9</accession>
<name>A0A7X6DHW9_9BURK</name>
<comment type="caution">
    <text evidence="3">The sequence shown here is derived from an EMBL/GenBank/DDBJ whole genome shotgun (WGS) entry which is preliminary data.</text>
</comment>
<feature type="signal peptide" evidence="1">
    <location>
        <begin position="1"/>
        <end position="19"/>
    </location>
</feature>
<dbReference type="PANTHER" id="PTHR46211:SF14">
    <property type="entry name" value="GLYCEROPHOSPHODIESTER PHOSPHODIESTERASE"/>
    <property type="match status" value="1"/>
</dbReference>
<keyword evidence="1" id="KW-0732">Signal</keyword>
<organism evidence="3 4">
    <name type="scientific">Ramlibacter lithotrophicus</name>
    <dbReference type="NCBI Taxonomy" id="2606681"/>
    <lineage>
        <taxon>Bacteria</taxon>
        <taxon>Pseudomonadati</taxon>
        <taxon>Pseudomonadota</taxon>
        <taxon>Betaproteobacteria</taxon>
        <taxon>Burkholderiales</taxon>
        <taxon>Comamonadaceae</taxon>
        <taxon>Ramlibacter</taxon>
    </lineage>
</organism>
<evidence type="ECO:0000313" key="4">
    <source>
        <dbReference type="Proteomes" id="UP000521868"/>
    </source>
</evidence>
<dbReference type="AlphaFoldDB" id="A0A7X6DHW9"/>
<dbReference type="PANTHER" id="PTHR46211">
    <property type="entry name" value="GLYCEROPHOSPHORYL DIESTER PHOSPHODIESTERASE"/>
    <property type="match status" value="1"/>
</dbReference>
<proteinExistence type="predicted"/>
<dbReference type="SUPFAM" id="SSF51695">
    <property type="entry name" value="PLC-like phosphodiesterases"/>
    <property type="match status" value="1"/>
</dbReference>
<dbReference type="GO" id="GO:0006629">
    <property type="term" value="P:lipid metabolic process"/>
    <property type="evidence" value="ECO:0007669"/>
    <property type="project" value="InterPro"/>
</dbReference>
<dbReference type="GO" id="GO:0008081">
    <property type="term" value="F:phosphoric diester hydrolase activity"/>
    <property type="evidence" value="ECO:0007669"/>
    <property type="project" value="InterPro"/>
</dbReference>
<dbReference type="InterPro" id="IPR017946">
    <property type="entry name" value="PLC-like_Pdiesterase_TIM-brl"/>
</dbReference>
<sequence>MLAPLMAALAIAGAAPCLAFDLQGHRGARGLAPENTVPAFERALEIGITTLELDVGVTADGVVVVLHDPFLNPAITRDAAGHWLPGGQGPLVRSLTLAQVQAHDVGRIRPDTAYARTFQAQEGRDGVRVPTLAAVFERVKSLAADHVRFNIETKLNPLRPQETVTPEAMTRAVLRVVADAGMAQRVAIQSFDWRSLQLVRQLAPSIPTVHLTIQTANNDNVRDGAWTAGLRIGDHGSVPRLVQAAGGRIWSPNQGALTEALVRDAHSLGLQVVPWTVNEPADMERLIAWGVDGLISDYPDRLRAVLAARGMPLPPPVPAR</sequence>
<dbReference type="PROSITE" id="PS51704">
    <property type="entry name" value="GP_PDE"/>
    <property type="match status" value="1"/>
</dbReference>
<evidence type="ECO:0000313" key="3">
    <source>
        <dbReference type="EMBL" id="NKE67462.1"/>
    </source>
</evidence>
<dbReference type="EMBL" id="VTOX01000006">
    <property type="protein sequence ID" value="NKE67462.1"/>
    <property type="molecule type" value="Genomic_DNA"/>
</dbReference>
<dbReference type="Gene3D" id="3.20.20.190">
    <property type="entry name" value="Phosphatidylinositol (PI) phosphodiesterase"/>
    <property type="match status" value="1"/>
</dbReference>